<dbReference type="PANTHER" id="PTHR30204">
    <property type="entry name" value="REDOX-CYCLING DRUG-SENSING TRANSCRIPTIONAL ACTIVATOR SOXR"/>
    <property type="match status" value="1"/>
</dbReference>
<accession>A0A502I5M9</accession>
<dbReference type="Pfam" id="PF13411">
    <property type="entry name" value="MerR_1"/>
    <property type="match status" value="1"/>
</dbReference>
<gene>
    <name evidence="6" type="ORF">EAH78_00060</name>
</gene>
<dbReference type="InterPro" id="IPR047057">
    <property type="entry name" value="MerR_fam"/>
</dbReference>
<comment type="caution">
    <text evidence="6">The sequence shown here is derived from an EMBL/GenBank/DDBJ whole genome shotgun (WGS) entry which is preliminary data.</text>
</comment>
<name>A0A502I5M9_9PSED</name>
<evidence type="ECO:0000259" key="5">
    <source>
        <dbReference type="PROSITE" id="PS50937"/>
    </source>
</evidence>
<keyword evidence="1" id="KW-0678">Repressor</keyword>
<evidence type="ECO:0000256" key="3">
    <source>
        <dbReference type="ARBA" id="ARBA00023125"/>
    </source>
</evidence>
<feature type="domain" description="HTH merR-type" evidence="5">
    <location>
        <begin position="1"/>
        <end position="68"/>
    </location>
</feature>
<keyword evidence="3" id="KW-0238">DNA-binding</keyword>
<evidence type="ECO:0000256" key="1">
    <source>
        <dbReference type="ARBA" id="ARBA00022491"/>
    </source>
</evidence>
<dbReference type="AlphaFoldDB" id="A0A502I5M9"/>
<dbReference type="InterPro" id="IPR009061">
    <property type="entry name" value="DNA-bd_dom_put_sf"/>
</dbReference>
<dbReference type="GO" id="GO:0003677">
    <property type="term" value="F:DNA binding"/>
    <property type="evidence" value="ECO:0007669"/>
    <property type="project" value="UniProtKB-KW"/>
</dbReference>
<dbReference type="RefSeq" id="WP_140663833.1">
    <property type="nucleotide sequence ID" value="NZ_RCZE01000001.1"/>
</dbReference>
<dbReference type="PRINTS" id="PR00040">
    <property type="entry name" value="HTHMERR"/>
</dbReference>
<dbReference type="SUPFAM" id="SSF46955">
    <property type="entry name" value="Putative DNA-binding domain"/>
    <property type="match status" value="1"/>
</dbReference>
<dbReference type="Gene3D" id="1.10.1660.10">
    <property type="match status" value="1"/>
</dbReference>
<keyword evidence="4" id="KW-0804">Transcription</keyword>
<evidence type="ECO:0000256" key="4">
    <source>
        <dbReference type="ARBA" id="ARBA00023163"/>
    </source>
</evidence>
<protein>
    <submittedName>
        <fullName evidence="6">MerR family transcriptional regulator</fullName>
    </submittedName>
</protein>
<proteinExistence type="predicted"/>
<dbReference type="Proteomes" id="UP000317933">
    <property type="component" value="Unassembled WGS sequence"/>
</dbReference>
<dbReference type="EMBL" id="RCZE01000001">
    <property type="protein sequence ID" value="TPG81334.1"/>
    <property type="molecule type" value="Genomic_DNA"/>
</dbReference>
<evidence type="ECO:0000313" key="7">
    <source>
        <dbReference type="Proteomes" id="UP000317933"/>
    </source>
</evidence>
<dbReference type="PANTHER" id="PTHR30204:SF69">
    <property type="entry name" value="MERR-FAMILY TRANSCRIPTIONAL REGULATOR"/>
    <property type="match status" value="1"/>
</dbReference>
<dbReference type="SMART" id="SM00422">
    <property type="entry name" value="HTH_MERR"/>
    <property type="match status" value="1"/>
</dbReference>
<sequence>MYIGEAAQRSGTTIKSIRHYESIGLLPAVQRLGKYRVYDQQSVDLLIFIKCAQQLGFRLKELQAIFAGYQGQAMPWALAHLAIDAKKREISERMTVLSRQHDQLIEFEASLKQSRADCPLKSL</sequence>
<dbReference type="InterPro" id="IPR000551">
    <property type="entry name" value="MerR-type_HTH_dom"/>
</dbReference>
<dbReference type="PROSITE" id="PS50937">
    <property type="entry name" value="HTH_MERR_2"/>
    <property type="match status" value="1"/>
</dbReference>
<organism evidence="6 7">
    <name type="scientific">Pseudomonas arsenicoxydans</name>
    <dbReference type="NCBI Taxonomy" id="702115"/>
    <lineage>
        <taxon>Bacteria</taxon>
        <taxon>Pseudomonadati</taxon>
        <taxon>Pseudomonadota</taxon>
        <taxon>Gammaproteobacteria</taxon>
        <taxon>Pseudomonadales</taxon>
        <taxon>Pseudomonadaceae</taxon>
        <taxon>Pseudomonas</taxon>
    </lineage>
</organism>
<keyword evidence="2" id="KW-0805">Transcription regulation</keyword>
<evidence type="ECO:0000256" key="2">
    <source>
        <dbReference type="ARBA" id="ARBA00023015"/>
    </source>
</evidence>
<reference evidence="6 7" key="1">
    <citation type="journal article" date="2019" name="Environ. Microbiol.">
        <title>Species interactions and distinct microbial communities in high Arctic permafrost affected cryosols are associated with the CH4 and CO2 gas fluxes.</title>
        <authorList>
            <person name="Altshuler I."/>
            <person name="Hamel J."/>
            <person name="Turney S."/>
            <person name="Magnuson E."/>
            <person name="Levesque R."/>
            <person name="Greer C."/>
            <person name="Whyte L.G."/>
        </authorList>
    </citation>
    <scope>NUCLEOTIDE SEQUENCE [LARGE SCALE GENOMIC DNA]</scope>
    <source>
        <strain evidence="6 7">E3</strain>
    </source>
</reference>
<evidence type="ECO:0000313" key="6">
    <source>
        <dbReference type="EMBL" id="TPG81334.1"/>
    </source>
</evidence>
<dbReference type="GO" id="GO:0003700">
    <property type="term" value="F:DNA-binding transcription factor activity"/>
    <property type="evidence" value="ECO:0007669"/>
    <property type="project" value="InterPro"/>
</dbReference>